<evidence type="ECO:0000313" key="4">
    <source>
        <dbReference type="Proteomes" id="UP000014809"/>
    </source>
</evidence>
<gene>
    <name evidence="3" type="ORF">A606_00615</name>
</gene>
<dbReference type="AlphaFoldDB" id="S4XGJ5"/>
<evidence type="ECO:0000313" key="3">
    <source>
        <dbReference type="EMBL" id="AGP29778.1"/>
    </source>
</evidence>
<feature type="region of interest" description="Disordered" evidence="1">
    <location>
        <begin position="1"/>
        <end position="41"/>
    </location>
</feature>
<dbReference type="Pfam" id="PF19993">
    <property type="entry name" value="DO-GTPase2"/>
    <property type="match status" value="1"/>
</dbReference>
<dbReference type="HOGENOM" id="CLU_050655_0_0_11"/>
<dbReference type="KEGG" id="cter:A606_00615"/>
<sequence length="364" mass="40447">MTGPSMNQYPTNSLSHQVKDPYTFAPLPPGATTSADGRPLPHGWADARAHCVAMAGARASGKSLYTAVMIKQLEELAGQFGRVVEAADNSTLDRYRSHYEEPLYQEMRNMPATPPASANDAYQRDPLIFSLGRWTGPDGVNRMNYLVFRDVAGEDLENPPADTSNLAFFQHADLIIFLFDPLRVAQIRTYLKGIIPAQSLTGGDPEDVLRNLFRILETARPKLAVTISKFDTLQKLSEASGSRWAQIMGNNGAAFRRDSGWRYDPDDQLLLHMEIESLLRYMEADRLVNIIGQDYGWTPNQPHAGGWRGGQQVSSDRWQYFAVSALGESPRGEQLSRHGIAPYRVLDPVRSILSKHLVFEAAGA</sequence>
<evidence type="ECO:0000259" key="2">
    <source>
        <dbReference type="Pfam" id="PF19993"/>
    </source>
</evidence>
<dbReference type="EMBL" id="CP003696">
    <property type="protein sequence ID" value="AGP29778.1"/>
    <property type="molecule type" value="Genomic_DNA"/>
</dbReference>
<dbReference type="STRING" id="1200352.A606_00615"/>
<dbReference type="InterPro" id="IPR045528">
    <property type="entry name" value="DO-GTPase2"/>
</dbReference>
<evidence type="ECO:0000256" key="1">
    <source>
        <dbReference type="SAM" id="MobiDB-lite"/>
    </source>
</evidence>
<reference evidence="3 4" key="1">
    <citation type="submission" date="2012-06" db="EMBL/GenBank/DDBJ databases">
        <title>Complete genome sequence of Corynebacterium terpenotabidum Y-11 (=DSM 44721).</title>
        <authorList>
            <person name="Ruckert C."/>
            <person name="Albersmeier A."/>
            <person name="Al-Dilaimi A."/>
            <person name="Szczepanowski R."/>
            <person name="Kalinowski J."/>
        </authorList>
    </citation>
    <scope>NUCLEOTIDE SEQUENCE [LARGE SCALE GENOMIC DNA]</scope>
    <source>
        <strain evidence="3 4">Y-11</strain>
    </source>
</reference>
<feature type="domain" description="Double-GTPase 2" evidence="2">
    <location>
        <begin position="52"/>
        <end position="257"/>
    </location>
</feature>
<name>S4XGJ5_9CORY</name>
<feature type="compositionally biased region" description="Polar residues" evidence="1">
    <location>
        <begin position="1"/>
        <end position="16"/>
    </location>
</feature>
<organism evidence="3 4">
    <name type="scientific">Corynebacterium terpenotabidum Y-11</name>
    <dbReference type="NCBI Taxonomy" id="1200352"/>
    <lineage>
        <taxon>Bacteria</taxon>
        <taxon>Bacillati</taxon>
        <taxon>Actinomycetota</taxon>
        <taxon>Actinomycetes</taxon>
        <taxon>Mycobacteriales</taxon>
        <taxon>Corynebacteriaceae</taxon>
        <taxon>Corynebacterium</taxon>
    </lineage>
</organism>
<dbReference type="PATRIC" id="fig|1200352.3.peg.118"/>
<dbReference type="eggNOG" id="COG1100">
    <property type="taxonomic scope" value="Bacteria"/>
</dbReference>
<keyword evidence="4" id="KW-1185">Reference proteome</keyword>
<dbReference type="RefSeq" id="WP_020440143.1">
    <property type="nucleotide sequence ID" value="NC_021663.1"/>
</dbReference>
<protein>
    <recommendedName>
        <fullName evidence="2">Double-GTPase 2 domain-containing protein</fullName>
    </recommendedName>
</protein>
<proteinExistence type="predicted"/>
<dbReference type="Proteomes" id="UP000014809">
    <property type="component" value="Chromosome"/>
</dbReference>
<accession>S4XGJ5</accession>